<protein>
    <submittedName>
        <fullName evidence="1">Uncharacterized protein</fullName>
    </submittedName>
</protein>
<dbReference type="PANTHER" id="PTHR45632">
    <property type="entry name" value="LD33804P"/>
    <property type="match status" value="1"/>
</dbReference>
<gene>
    <name evidence="1" type="ORF">CCMP2556_LOCUS30663</name>
</gene>
<dbReference type="Pfam" id="PF24681">
    <property type="entry name" value="Kelch_KLHDC2_KLHL20_DRC7"/>
    <property type="match status" value="1"/>
</dbReference>
<proteinExistence type="predicted"/>
<dbReference type="SMART" id="SM00612">
    <property type="entry name" value="Kelch"/>
    <property type="match status" value="6"/>
</dbReference>
<evidence type="ECO:0000313" key="1">
    <source>
        <dbReference type="EMBL" id="CAK9062369.1"/>
    </source>
</evidence>
<evidence type="ECO:0000313" key="2">
    <source>
        <dbReference type="Proteomes" id="UP001642484"/>
    </source>
</evidence>
<dbReference type="InterPro" id="IPR015915">
    <property type="entry name" value="Kelch-typ_b-propeller"/>
</dbReference>
<organism evidence="1 2">
    <name type="scientific">Durusdinium trenchii</name>
    <dbReference type="NCBI Taxonomy" id="1381693"/>
    <lineage>
        <taxon>Eukaryota</taxon>
        <taxon>Sar</taxon>
        <taxon>Alveolata</taxon>
        <taxon>Dinophyceae</taxon>
        <taxon>Suessiales</taxon>
        <taxon>Symbiodiniaceae</taxon>
        <taxon>Durusdinium</taxon>
    </lineage>
</organism>
<keyword evidence="2" id="KW-1185">Reference proteome</keyword>
<dbReference type="Pfam" id="PF01344">
    <property type="entry name" value="Kelch_1"/>
    <property type="match status" value="1"/>
</dbReference>
<sequence>MACQWHDVLCLPGLVVKVLRFAGTWAGRRIMQSSRCDQELIHTSGLKKWSALQSKVLVVGGHFGRGHGPHDPLPTAELFDPENPTRWETLPGPNIARSHSTAAAFAGSVYVVGGRDANDCSLSSVECFDTSISCWRRMPALSGPRHSAAAVCVGGYLFVMGGFDGLEALESVESMDSEAASPTWLPSQPLSFPRGKHAAVSLHKHIFLLGGMDGGYRCLFTAERAELNRSDTPTAPWAELPPLRFARSECTASAVQGAVIVLGGVANGWTTLSNAERYQPCIGHWEVLLEMSIIRRDCASAAVAGELYVMGGMSFGGRCTSKVESFLGTKWQDATPLPEPRCGCCAATVKL</sequence>
<dbReference type="EMBL" id="CAXAMN010021695">
    <property type="protein sequence ID" value="CAK9062369.1"/>
    <property type="molecule type" value="Genomic_DNA"/>
</dbReference>
<dbReference type="Gene3D" id="2.120.10.80">
    <property type="entry name" value="Kelch-type beta propeller"/>
    <property type="match status" value="2"/>
</dbReference>
<name>A0ABP0NFN3_9DINO</name>
<comment type="caution">
    <text evidence="1">The sequence shown here is derived from an EMBL/GenBank/DDBJ whole genome shotgun (WGS) entry which is preliminary data.</text>
</comment>
<reference evidence="1 2" key="1">
    <citation type="submission" date="2024-02" db="EMBL/GenBank/DDBJ databases">
        <authorList>
            <person name="Chen Y."/>
            <person name="Shah S."/>
            <person name="Dougan E. K."/>
            <person name="Thang M."/>
            <person name="Chan C."/>
        </authorList>
    </citation>
    <scope>NUCLEOTIDE SEQUENCE [LARGE SCALE GENOMIC DNA]</scope>
</reference>
<dbReference type="SUPFAM" id="SSF117281">
    <property type="entry name" value="Kelch motif"/>
    <property type="match status" value="2"/>
</dbReference>
<dbReference type="InterPro" id="IPR006652">
    <property type="entry name" value="Kelch_1"/>
</dbReference>
<dbReference type="PANTHER" id="PTHR45632:SF17">
    <property type="entry name" value="KELCH-LIKE PROTEIN 31"/>
    <property type="match status" value="1"/>
</dbReference>
<dbReference type="Proteomes" id="UP001642484">
    <property type="component" value="Unassembled WGS sequence"/>
</dbReference>
<accession>A0ABP0NFN3</accession>